<dbReference type="Proteomes" id="UP000199662">
    <property type="component" value="Unassembled WGS sequence"/>
</dbReference>
<gene>
    <name evidence="1" type="ORF">SAMN05660742_12928</name>
</gene>
<dbReference type="EMBL" id="FNZK01000029">
    <property type="protein sequence ID" value="SEJ96107.1"/>
    <property type="molecule type" value="Genomic_DNA"/>
</dbReference>
<accession>A0A1H7D5N0</accession>
<evidence type="ECO:0000313" key="2">
    <source>
        <dbReference type="Proteomes" id="UP000199662"/>
    </source>
</evidence>
<proteinExistence type="predicted"/>
<reference evidence="1 2" key="1">
    <citation type="submission" date="2016-10" db="EMBL/GenBank/DDBJ databases">
        <authorList>
            <person name="de Groot N.N."/>
        </authorList>
    </citation>
    <scope>NUCLEOTIDE SEQUENCE [LARGE SCALE GENOMIC DNA]</scope>
    <source>
        <strain evidence="1 2">DSM 2179</strain>
    </source>
</reference>
<sequence length="627" mass="73341">MTEKQFANFTFQAPFIKSVPEVSSKHIKEREHTFSQNILNRLTNSINEDAKETAQNHKETIYFNHFKSYIHRMCSNKSCHLTSNMEICTKCILDNYNISHIRLDKTLIYFHENDFLCTQTDIEMLALKFQKFHTANTFPPTSDELFAIFYYHKKFIFEKPFKSQLSFLSKKDSIYPFVSLAAEKIIHSIPETKRIIAQDGNYDRFHLKILSEMSLPLPSQDEAIFSKNRIQYELKKDTTVFNKKGLNLFDNLRSILFNISNGNTHTINQLFTLLGKIYIGKSIFKILNQNYPQITVIQCNNISYIRKFLYCLCPPEPHTTEYPLNSLSYKLLPIFIKNKYFLQMLNLDSSNSTCLDPSFIKKLVSDHYVSIKDPVFGEISHKNNMHYIYITDKNESNIEKSLGIANTFYNIIHFDGDLSNSCSDKFKLNPHEHIFMLLTSIFYTIDTYIETNTPTSPITLTSNNDSSIEKNISTFLLEFCTDSTMQISSSKLIDMENIQSFDEKSKSKKISELGIDCLPFSTRNDLFQAFDLWYNATFSKKHLLSIDDFTKILKDRYHPIFYKKRQTIGIYVTEKREYRGFYGLSIQKDKLDSHIEKCIQVNAAKLENKLTEDFSEYLSSLIRKYMI</sequence>
<dbReference type="AlphaFoldDB" id="A0A1H7D5N0"/>
<organism evidence="1 2">
    <name type="scientific">Propionispira arboris</name>
    <dbReference type="NCBI Taxonomy" id="84035"/>
    <lineage>
        <taxon>Bacteria</taxon>
        <taxon>Bacillati</taxon>
        <taxon>Bacillota</taxon>
        <taxon>Negativicutes</taxon>
        <taxon>Selenomonadales</taxon>
        <taxon>Selenomonadaceae</taxon>
        <taxon>Propionispira</taxon>
    </lineage>
</organism>
<keyword evidence="2" id="KW-1185">Reference proteome</keyword>
<name>A0A1H7D5N0_9FIRM</name>
<dbReference type="RefSeq" id="WP_091835786.1">
    <property type="nucleotide sequence ID" value="NZ_FNZK01000029.1"/>
</dbReference>
<protein>
    <submittedName>
        <fullName evidence="1">Uncharacterized protein</fullName>
    </submittedName>
</protein>
<evidence type="ECO:0000313" key="1">
    <source>
        <dbReference type="EMBL" id="SEJ96107.1"/>
    </source>
</evidence>